<dbReference type="SMART" id="SM00834">
    <property type="entry name" value="CxxC_CXXC_SSSS"/>
    <property type="match status" value="1"/>
</dbReference>
<reference evidence="3" key="1">
    <citation type="submission" date="2019-04" db="EMBL/GenBank/DDBJ databases">
        <authorList>
            <consortium name="Science for Life Laboratories"/>
        </authorList>
    </citation>
    <scope>NUCLEOTIDE SEQUENCE</scope>
    <source>
        <strain evidence="3">MBLW1</strain>
    </source>
</reference>
<dbReference type="InterPro" id="IPR013429">
    <property type="entry name" value="Regulatory_FmdB_Zinc_ribbon"/>
</dbReference>
<accession>A0A6C2YJC5</accession>
<dbReference type="KEGG" id="tim:GMBLW1_27370"/>
<evidence type="ECO:0000313" key="4">
    <source>
        <dbReference type="Proteomes" id="UP000464378"/>
    </source>
</evidence>
<feature type="domain" description="Putative regulatory protein FmdB zinc ribbon" evidence="2">
    <location>
        <begin position="1"/>
        <end position="45"/>
    </location>
</feature>
<evidence type="ECO:0000313" key="3">
    <source>
        <dbReference type="EMBL" id="VIP01223.1"/>
    </source>
</evidence>
<feature type="region of interest" description="Disordered" evidence="1">
    <location>
        <begin position="77"/>
        <end position="98"/>
    </location>
</feature>
<keyword evidence="4" id="KW-1185">Reference proteome</keyword>
<dbReference type="InParanoid" id="A0A6C2YJC5"/>
<dbReference type="RefSeq" id="WP_162656449.1">
    <property type="nucleotide sequence ID" value="NZ_LR593887.1"/>
</dbReference>
<proteinExistence type="predicted"/>
<sequence length="98" mass="10588">MPMYVYAVILPDGTDGDTFEVLQSISEPPLTEHPETGQPVRRVITAPNAPKAWTDTHAKANLSDKNLERLGFTKYKRAGGGNYEKTAGSGPDVISAND</sequence>
<dbReference type="EMBL" id="LR586016">
    <property type="protein sequence ID" value="VIP01223.1"/>
    <property type="molecule type" value="Genomic_DNA"/>
</dbReference>
<dbReference type="EMBL" id="LR593887">
    <property type="protein sequence ID" value="VTR97872.1"/>
    <property type="molecule type" value="Genomic_DNA"/>
</dbReference>
<organism evidence="3">
    <name type="scientific">Tuwongella immobilis</name>
    <dbReference type="NCBI Taxonomy" id="692036"/>
    <lineage>
        <taxon>Bacteria</taxon>
        <taxon>Pseudomonadati</taxon>
        <taxon>Planctomycetota</taxon>
        <taxon>Planctomycetia</taxon>
        <taxon>Gemmatales</taxon>
        <taxon>Gemmataceae</taxon>
        <taxon>Tuwongella</taxon>
    </lineage>
</organism>
<gene>
    <name evidence="3" type="ORF">GMBLW1_27370</name>
</gene>
<dbReference type="Proteomes" id="UP000464378">
    <property type="component" value="Chromosome"/>
</dbReference>
<dbReference type="AlphaFoldDB" id="A0A6C2YJC5"/>
<protein>
    <recommendedName>
        <fullName evidence="2">Putative regulatory protein FmdB zinc ribbon domain-containing protein</fullName>
    </recommendedName>
</protein>
<evidence type="ECO:0000259" key="2">
    <source>
        <dbReference type="SMART" id="SM00834"/>
    </source>
</evidence>
<evidence type="ECO:0000256" key="1">
    <source>
        <dbReference type="SAM" id="MobiDB-lite"/>
    </source>
</evidence>
<name>A0A6C2YJC5_9BACT</name>